<feature type="region of interest" description="Disordered" evidence="1">
    <location>
        <begin position="31"/>
        <end position="60"/>
    </location>
</feature>
<dbReference type="EMBL" id="QJJX01000006">
    <property type="protein sequence ID" value="PXX23402.1"/>
    <property type="molecule type" value="Genomic_DNA"/>
</dbReference>
<organism evidence="2 3">
    <name type="scientific">Hoylesella shahii DSM 15611 = JCM 12083</name>
    <dbReference type="NCBI Taxonomy" id="1122991"/>
    <lineage>
        <taxon>Bacteria</taxon>
        <taxon>Pseudomonadati</taxon>
        <taxon>Bacteroidota</taxon>
        <taxon>Bacteroidia</taxon>
        <taxon>Bacteroidales</taxon>
        <taxon>Prevotellaceae</taxon>
        <taxon>Hoylesella</taxon>
    </lineage>
</organism>
<protein>
    <submittedName>
        <fullName evidence="2">Uncharacterized protein</fullName>
    </submittedName>
</protein>
<reference evidence="2 3" key="1">
    <citation type="submission" date="2018-05" db="EMBL/GenBank/DDBJ databases">
        <title>Genomic Encyclopedia of Type Strains, Phase I: the one thousand microbial genomes (KMG-I) project.</title>
        <authorList>
            <person name="Kyrpides N."/>
        </authorList>
    </citation>
    <scope>NUCLEOTIDE SEQUENCE [LARGE SCALE GENOMIC DNA]</scope>
    <source>
        <strain evidence="2 3">DSM 15611</strain>
    </source>
</reference>
<dbReference type="OrthoDB" id="9942718at2"/>
<dbReference type="Proteomes" id="UP000248314">
    <property type="component" value="Unassembled WGS sequence"/>
</dbReference>
<proteinExistence type="predicted"/>
<keyword evidence="3" id="KW-1185">Reference proteome</keyword>
<name>A0A318HYI4_9BACT</name>
<evidence type="ECO:0000256" key="1">
    <source>
        <dbReference type="SAM" id="MobiDB-lite"/>
    </source>
</evidence>
<evidence type="ECO:0000313" key="3">
    <source>
        <dbReference type="Proteomes" id="UP000248314"/>
    </source>
</evidence>
<comment type="caution">
    <text evidence="2">The sequence shown here is derived from an EMBL/GenBank/DDBJ whole genome shotgun (WGS) entry which is preliminary data.</text>
</comment>
<sequence length="60" mass="6426">MKKDYVKPCSACMDVNVEQSLMAASGGVGVTAGQHEKQNPEVWGDPSTGSAKSDMFDFEE</sequence>
<accession>A0A318HYI4</accession>
<gene>
    <name evidence="2" type="ORF">EJ73_00752</name>
</gene>
<evidence type="ECO:0000313" key="2">
    <source>
        <dbReference type="EMBL" id="PXX23402.1"/>
    </source>
</evidence>
<dbReference type="AlphaFoldDB" id="A0A318HYI4"/>
<dbReference type="RefSeq" id="WP_044075641.1">
    <property type="nucleotide sequence ID" value="NZ_BAIZ01000004.1"/>
</dbReference>